<dbReference type="PANTHER" id="PTHR34139">
    <property type="entry name" value="UPF0331 PROTEIN MJ0127"/>
    <property type="match status" value="1"/>
</dbReference>
<proteinExistence type="predicted"/>
<evidence type="ECO:0000256" key="1">
    <source>
        <dbReference type="ARBA" id="ARBA00022553"/>
    </source>
</evidence>
<sequence>MPKSSPISQDTTLYDMLEAARLIRDYTSGVTYEAFAANNEKRDAVALRLSVIGECASKIDKDTEAILPAIPFKHLRGLRNRITHDYGTVDFSIVWAVVQKDIAPLISTLEAHLAGRLPG</sequence>
<evidence type="ECO:0000256" key="5">
    <source>
        <dbReference type="ARBA" id="ARBA00022801"/>
    </source>
</evidence>
<comment type="caution">
    <text evidence="6">The sequence shown here is derived from an EMBL/GenBank/DDBJ whole genome shotgun (WGS) entry which is preliminary data.</text>
</comment>
<keyword evidence="2" id="KW-1277">Toxin-antitoxin system</keyword>
<dbReference type="InterPro" id="IPR051813">
    <property type="entry name" value="HepT_RNase_toxin"/>
</dbReference>
<dbReference type="GO" id="GO:0004540">
    <property type="term" value="F:RNA nuclease activity"/>
    <property type="evidence" value="ECO:0007669"/>
    <property type="project" value="InterPro"/>
</dbReference>
<keyword evidence="1" id="KW-0597">Phosphoprotein</keyword>
<organism evidence="6">
    <name type="scientific">mine drainage metagenome</name>
    <dbReference type="NCBI Taxonomy" id="410659"/>
    <lineage>
        <taxon>unclassified sequences</taxon>
        <taxon>metagenomes</taxon>
        <taxon>ecological metagenomes</taxon>
    </lineage>
</organism>
<dbReference type="InterPro" id="IPR008201">
    <property type="entry name" value="HepT-like"/>
</dbReference>
<protein>
    <recommendedName>
        <fullName evidence="7">Protein containing DUF86</fullName>
    </recommendedName>
</protein>
<evidence type="ECO:0008006" key="7">
    <source>
        <dbReference type="Google" id="ProtNLM"/>
    </source>
</evidence>
<reference evidence="6" key="1">
    <citation type="submission" date="2016-10" db="EMBL/GenBank/DDBJ databases">
        <title>Sequence of Gallionella enrichment culture.</title>
        <authorList>
            <person name="Poehlein A."/>
            <person name="Muehling M."/>
            <person name="Daniel R."/>
        </authorList>
    </citation>
    <scope>NUCLEOTIDE SEQUENCE</scope>
</reference>
<dbReference type="EMBL" id="MLJW01000592">
    <property type="protein sequence ID" value="OIQ84782.1"/>
    <property type="molecule type" value="Genomic_DNA"/>
</dbReference>
<evidence type="ECO:0000256" key="2">
    <source>
        <dbReference type="ARBA" id="ARBA00022649"/>
    </source>
</evidence>
<evidence type="ECO:0000313" key="6">
    <source>
        <dbReference type="EMBL" id="OIQ84782.1"/>
    </source>
</evidence>
<keyword evidence="5" id="KW-0378">Hydrolase</keyword>
<dbReference type="GO" id="GO:0016787">
    <property type="term" value="F:hydrolase activity"/>
    <property type="evidence" value="ECO:0007669"/>
    <property type="project" value="UniProtKB-KW"/>
</dbReference>
<accession>A0A1J5QMM4</accession>
<dbReference type="GO" id="GO:0110001">
    <property type="term" value="C:toxin-antitoxin complex"/>
    <property type="evidence" value="ECO:0007669"/>
    <property type="project" value="InterPro"/>
</dbReference>
<dbReference type="AlphaFoldDB" id="A0A1J5QMM4"/>
<name>A0A1J5QMM4_9ZZZZ</name>
<dbReference type="PANTHER" id="PTHR34139:SF1">
    <property type="entry name" value="RNASE MJ1380-RELATED"/>
    <property type="match status" value="1"/>
</dbReference>
<evidence type="ECO:0000256" key="4">
    <source>
        <dbReference type="ARBA" id="ARBA00022741"/>
    </source>
</evidence>
<dbReference type="Pfam" id="PF01934">
    <property type="entry name" value="HepT-like"/>
    <property type="match status" value="1"/>
</dbReference>
<dbReference type="GO" id="GO:0000166">
    <property type="term" value="F:nucleotide binding"/>
    <property type="evidence" value="ECO:0007669"/>
    <property type="project" value="UniProtKB-KW"/>
</dbReference>
<gene>
    <name evidence="6" type="ORF">GALL_333970</name>
</gene>
<keyword evidence="3" id="KW-0540">Nuclease</keyword>
<keyword evidence="4" id="KW-0547">Nucleotide-binding</keyword>
<evidence type="ECO:0000256" key="3">
    <source>
        <dbReference type="ARBA" id="ARBA00022722"/>
    </source>
</evidence>